<dbReference type="PIRSF" id="PIRSF002162">
    <property type="entry name" value="Ribosomal_L6"/>
    <property type="match status" value="1"/>
</dbReference>
<evidence type="ECO:0000313" key="8">
    <source>
        <dbReference type="EMBL" id="PIP57520.1"/>
    </source>
</evidence>
<dbReference type="GO" id="GO:0022625">
    <property type="term" value="C:cytosolic large ribosomal subunit"/>
    <property type="evidence" value="ECO:0007669"/>
    <property type="project" value="UniProtKB-UniRule"/>
</dbReference>
<dbReference type="PANTHER" id="PTHR11655">
    <property type="entry name" value="60S/50S RIBOSOMAL PROTEIN L6/L9"/>
    <property type="match status" value="1"/>
</dbReference>
<gene>
    <name evidence="4" type="primary">rplF</name>
    <name evidence="8" type="ORF">COX03_02650</name>
</gene>
<feature type="domain" description="Large ribosomal subunit protein uL6 alpha-beta" evidence="7">
    <location>
        <begin position="12"/>
        <end position="82"/>
    </location>
</feature>
<dbReference type="PROSITE" id="PS00525">
    <property type="entry name" value="RIBOSOMAL_L6_1"/>
    <property type="match status" value="1"/>
</dbReference>
<evidence type="ECO:0000256" key="4">
    <source>
        <dbReference type="HAMAP-Rule" id="MF_01365"/>
    </source>
</evidence>
<dbReference type="SUPFAM" id="SSF56053">
    <property type="entry name" value="Ribosomal protein L6"/>
    <property type="match status" value="2"/>
</dbReference>
<dbReference type="GO" id="GO:0019843">
    <property type="term" value="F:rRNA binding"/>
    <property type="evidence" value="ECO:0007669"/>
    <property type="project" value="UniProtKB-UniRule"/>
</dbReference>
<dbReference type="GO" id="GO:0002181">
    <property type="term" value="P:cytoplasmic translation"/>
    <property type="evidence" value="ECO:0007669"/>
    <property type="project" value="TreeGrafter"/>
</dbReference>
<dbReference type="PANTHER" id="PTHR11655:SF14">
    <property type="entry name" value="LARGE RIBOSOMAL SUBUNIT PROTEIN UL6M"/>
    <property type="match status" value="1"/>
</dbReference>
<dbReference type="Gene3D" id="3.90.930.12">
    <property type="entry name" value="Ribosomal protein L6, alpha-beta domain"/>
    <property type="match status" value="2"/>
</dbReference>
<dbReference type="Pfam" id="PF00347">
    <property type="entry name" value="Ribosomal_L6"/>
    <property type="match status" value="2"/>
</dbReference>
<dbReference type="InterPro" id="IPR002358">
    <property type="entry name" value="Ribosomal_uL6_CS"/>
</dbReference>
<dbReference type="InterPro" id="IPR019906">
    <property type="entry name" value="Ribosomal_uL6_bac-type"/>
</dbReference>
<organism evidence="8 9">
    <name type="scientific">Candidatus Woesebacteria bacterium CG22_combo_CG10-13_8_21_14_all_39_10</name>
    <dbReference type="NCBI Taxonomy" id="1975059"/>
    <lineage>
        <taxon>Bacteria</taxon>
        <taxon>Candidatus Woeseibacteriota</taxon>
    </lineage>
</organism>
<reference evidence="8 9" key="1">
    <citation type="submission" date="2017-09" db="EMBL/GenBank/DDBJ databases">
        <title>Depth-based differentiation of microbial function through sediment-hosted aquifers and enrichment of novel symbionts in the deep terrestrial subsurface.</title>
        <authorList>
            <person name="Probst A.J."/>
            <person name="Ladd B."/>
            <person name="Jarett J.K."/>
            <person name="Geller-Mcgrath D.E."/>
            <person name="Sieber C.M."/>
            <person name="Emerson J.B."/>
            <person name="Anantharaman K."/>
            <person name="Thomas B.C."/>
            <person name="Malmstrom R."/>
            <person name="Stieglmeier M."/>
            <person name="Klingl A."/>
            <person name="Woyke T."/>
            <person name="Ryan C.M."/>
            <person name="Banfield J.F."/>
        </authorList>
    </citation>
    <scope>NUCLEOTIDE SEQUENCE [LARGE SCALE GENOMIC DNA]</scope>
    <source>
        <strain evidence="8">CG22_combo_CG10-13_8_21_14_all_39_10</strain>
    </source>
</reference>
<comment type="subunit">
    <text evidence="4">Part of the 50S ribosomal subunit.</text>
</comment>
<comment type="function">
    <text evidence="4 6">This protein binds to the 23S rRNA, and is important in its secondary structure. It is located near the subunit interface in the base of the L7/L12 stalk, and near the tRNA binding site of the peptidyltransferase center.</text>
</comment>
<dbReference type="EMBL" id="PCSW01000081">
    <property type="protein sequence ID" value="PIP57520.1"/>
    <property type="molecule type" value="Genomic_DNA"/>
</dbReference>
<evidence type="ECO:0000256" key="3">
    <source>
        <dbReference type="ARBA" id="ARBA00023274"/>
    </source>
</evidence>
<comment type="caution">
    <text evidence="8">The sequence shown here is derived from an EMBL/GenBank/DDBJ whole genome shotgun (WGS) entry which is preliminary data.</text>
</comment>
<dbReference type="PRINTS" id="PR00059">
    <property type="entry name" value="RIBOSOMALL6"/>
</dbReference>
<evidence type="ECO:0000256" key="2">
    <source>
        <dbReference type="ARBA" id="ARBA00022980"/>
    </source>
</evidence>
<sequence>MSKIGKQLIKLPEGVIAKITGDVIVVSGPKGSLERKLPHGFSIEEKEGSLIVKPQNNTFSLSPNFGTTRALLANMVTGVSTGWKKVLELVGAGYRAEVAGNSLTLSVGFSHPVKFEVPQGISIKVEKMLLTIEGADKEIVGQTAAFIRNIRPPEPYKGKGIKYQDEIIRRKAGKAAKTVGAPV</sequence>
<dbReference type="Proteomes" id="UP000229847">
    <property type="component" value="Unassembled WGS sequence"/>
</dbReference>
<keyword evidence="2 4" id="KW-0689">Ribosomal protein</keyword>
<evidence type="ECO:0000256" key="1">
    <source>
        <dbReference type="ARBA" id="ARBA00009356"/>
    </source>
</evidence>
<evidence type="ECO:0000256" key="5">
    <source>
        <dbReference type="RuleBase" id="RU003869"/>
    </source>
</evidence>
<dbReference type="NCBIfam" id="TIGR03654">
    <property type="entry name" value="L6_bact"/>
    <property type="match status" value="1"/>
</dbReference>
<keyword evidence="3 4" id="KW-0687">Ribonucleoprotein</keyword>
<dbReference type="AlphaFoldDB" id="A0A2H0BKF4"/>
<keyword evidence="4 6" id="KW-0694">RNA-binding</keyword>
<keyword evidence="4 6" id="KW-0699">rRNA-binding</keyword>
<dbReference type="GO" id="GO:0003735">
    <property type="term" value="F:structural constituent of ribosome"/>
    <property type="evidence" value="ECO:0007669"/>
    <property type="project" value="UniProtKB-UniRule"/>
</dbReference>
<dbReference type="InterPro" id="IPR000702">
    <property type="entry name" value="Ribosomal_uL6-like"/>
</dbReference>
<dbReference type="InterPro" id="IPR020040">
    <property type="entry name" value="Ribosomal_uL6_a/b-dom"/>
</dbReference>
<dbReference type="FunFam" id="3.90.930.12:FF:000001">
    <property type="entry name" value="50S ribosomal protein L6"/>
    <property type="match status" value="1"/>
</dbReference>
<dbReference type="HAMAP" id="MF_01365_B">
    <property type="entry name" value="Ribosomal_uL6_B"/>
    <property type="match status" value="1"/>
</dbReference>
<comment type="similarity">
    <text evidence="1 4 5">Belongs to the universal ribosomal protein uL6 family.</text>
</comment>
<name>A0A2H0BKF4_9BACT</name>
<feature type="domain" description="Large ribosomal subunit protein uL6 alpha-beta" evidence="7">
    <location>
        <begin position="90"/>
        <end position="163"/>
    </location>
</feature>
<evidence type="ECO:0000256" key="6">
    <source>
        <dbReference type="RuleBase" id="RU003870"/>
    </source>
</evidence>
<evidence type="ECO:0000313" key="9">
    <source>
        <dbReference type="Proteomes" id="UP000229847"/>
    </source>
</evidence>
<proteinExistence type="inferred from homology"/>
<protein>
    <recommendedName>
        <fullName evidence="4">Large ribosomal subunit protein uL6</fullName>
    </recommendedName>
</protein>
<evidence type="ECO:0000259" key="7">
    <source>
        <dbReference type="Pfam" id="PF00347"/>
    </source>
</evidence>
<dbReference type="InterPro" id="IPR036789">
    <property type="entry name" value="Ribosomal_uL6-like_a/b-dom_sf"/>
</dbReference>
<accession>A0A2H0BKF4</accession>